<dbReference type="InterPro" id="IPR029044">
    <property type="entry name" value="Nucleotide-diphossugar_trans"/>
</dbReference>
<evidence type="ECO:0000256" key="3">
    <source>
        <dbReference type="ARBA" id="ARBA00022741"/>
    </source>
</evidence>
<dbReference type="AlphaFoldDB" id="A0A502EJT2"/>
<dbReference type="EMBL" id="RCZG01000001">
    <property type="protein sequence ID" value="TPG37374.1"/>
    <property type="molecule type" value="Genomic_DNA"/>
</dbReference>
<keyword evidence="2 5" id="KW-0548">Nucleotidyltransferase</keyword>
<reference evidence="5 6" key="1">
    <citation type="journal article" date="2019" name="Environ. Microbiol.">
        <title>Species interactions and distinct microbial communities in high Arctic permafrost affected cryosols are associated with the CH4 and CO2 gas fluxes.</title>
        <authorList>
            <person name="Altshuler I."/>
            <person name="Hamel J."/>
            <person name="Turney S."/>
            <person name="Magnuson E."/>
            <person name="Levesque R."/>
            <person name="Greer C."/>
            <person name="Whyte L.G."/>
        </authorList>
    </citation>
    <scope>NUCLEOTIDE SEQUENCE [LARGE SCALE GENOMIC DNA]</scope>
    <source>
        <strain evidence="5 6">S5.20</strain>
    </source>
</reference>
<dbReference type="SUPFAM" id="SSF53448">
    <property type="entry name" value="Nucleotide-diphospho-sugar transferases"/>
    <property type="match status" value="1"/>
</dbReference>
<dbReference type="RefSeq" id="WP_140688636.1">
    <property type="nucleotide sequence ID" value="NZ_RCZG01000001.1"/>
</dbReference>
<evidence type="ECO:0000256" key="2">
    <source>
        <dbReference type="ARBA" id="ARBA00022695"/>
    </source>
</evidence>
<dbReference type="OrthoDB" id="9151145at2"/>
<dbReference type="PANTHER" id="PTHR40392:SF1">
    <property type="entry name" value="2-PHOSPHO-L-LACTATE GUANYLYLTRANSFERASE"/>
    <property type="match status" value="1"/>
</dbReference>
<keyword evidence="3" id="KW-0547">Nucleotide-binding</keyword>
<name>A0A502EJT2_9MYCO</name>
<evidence type="ECO:0000313" key="6">
    <source>
        <dbReference type="Proteomes" id="UP000320095"/>
    </source>
</evidence>
<keyword evidence="1 5" id="KW-0808">Transferase</keyword>
<keyword evidence="6" id="KW-1185">Reference proteome</keyword>
<sequence>MIAVKRLSAAKTRLAAAFAPDVREDVVLAMLVDTITAASSVVAVRSITVVTPDSVAAKVVRELGARVHLDPTPEGHPDPLNNAISVTEAAIRAETPNIGVLQGDLPALQPRELAEAIARARRSRRAFVSDRHGTGTSALFAFGVPLAPEFGVNSARRHRDSGAVELTGAWPGLRCDIDTPGDLATALGLGVGSVTKNTVGGT</sequence>
<dbReference type="Pfam" id="PF01983">
    <property type="entry name" value="CofC"/>
    <property type="match status" value="1"/>
</dbReference>
<keyword evidence="4" id="KW-0342">GTP-binding</keyword>
<dbReference type="InterPro" id="IPR002835">
    <property type="entry name" value="CofC"/>
</dbReference>
<evidence type="ECO:0000256" key="1">
    <source>
        <dbReference type="ARBA" id="ARBA00022679"/>
    </source>
</evidence>
<protein>
    <submittedName>
        <fullName evidence="5">2-phospho-L-lactate guanylyltransferase</fullName>
        <ecNumber evidence="5">2.7.7.68</ecNumber>
    </submittedName>
</protein>
<gene>
    <name evidence="5" type="primary">cofC</name>
    <name evidence="5" type="ORF">EAH80_02740</name>
</gene>
<proteinExistence type="predicted"/>
<accession>A0A502EJT2</accession>
<comment type="caution">
    <text evidence="5">The sequence shown here is derived from an EMBL/GenBank/DDBJ whole genome shotgun (WGS) entry which is preliminary data.</text>
</comment>
<evidence type="ECO:0000313" key="5">
    <source>
        <dbReference type="EMBL" id="TPG37374.1"/>
    </source>
</evidence>
<dbReference type="GO" id="GO:0043814">
    <property type="term" value="F:phospholactate guanylyltransferase activity"/>
    <property type="evidence" value="ECO:0007669"/>
    <property type="project" value="UniProtKB-EC"/>
</dbReference>
<evidence type="ECO:0000256" key="4">
    <source>
        <dbReference type="ARBA" id="ARBA00023134"/>
    </source>
</evidence>
<dbReference type="PANTHER" id="PTHR40392">
    <property type="entry name" value="2-PHOSPHO-L-LACTATE GUANYLYLTRANSFERASE"/>
    <property type="match status" value="1"/>
</dbReference>
<dbReference type="Gene3D" id="3.90.550.10">
    <property type="entry name" value="Spore Coat Polysaccharide Biosynthesis Protein SpsA, Chain A"/>
    <property type="match status" value="1"/>
</dbReference>
<organism evidence="5 6">
    <name type="scientific">Mycolicibacterium hodleri</name>
    <dbReference type="NCBI Taxonomy" id="49897"/>
    <lineage>
        <taxon>Bacteria</taxon>
        <taxon>Bacillati</taxon>
        <taxon>Actinomycetota</taxon>
        <taxon>Actinomycetes</taxon>
        <taxon>Mycobacteriales</taxon>
        <taxon>Mycobacteriaceae</taxon>
        <taxon>Mycolicibacterium</taxon>
    </lineage>
</organism>
<dbReference type="GO" id="GO:0005525">
    <property type="term" value="F:GTP binding"/>
    <property type="evidence" value="ECO:0007669"/>
    <property type="project" value="UniProtKB-KW"/>
</dbReference>
<dbReference type="Proteomes" id="UP000320095">
    <property type="component" value="Unassembled WGS sequence"/>
</dbReference>
<dbReference type="EC" id="2.7.7.68" evidence="5"/>
<dbReference type="NCBIfam" id="TIGR03552">
    <property type="entry name" value="F420_cofC"/>
    <property type="match status" value="1"/>
</dbReference>